<protein>
    <recommendedName>
        <fullName evidence="2">Amidohydrolase-related domain-containing protein</fullName>
    </recommendedName>
</protein>
<gene>
    <name evidence="3" type="ORF">METZ01_LOCUS24533</name>
</gene>
<dbReference type="GO" id="GO:0016787">
    <property type="term" value="F:hydrolase activity"/>
    <property type="evidence" value="ECO:0007669"/>
    <property type="project" value="InterPro"/>
</dbReference>
<organism evidence="3">
    <name type="scientific">marine metagenome</name>
    <dbReference type="NCBI Taxonomy" id="408172"/>
    <lineage>
        <taxon>unclassified sequences</taxon>
        <taxon>metagenomes</taxon>
        <taxon>ecological metagenomes</taxon>
    </lineage>
</organism>
<evidence type="ECO:0000313" key="3">
    <source>
        <dbReference type="EMBL" id="SUZ71679.1"/>
    </source>
</evidence>
<dbReference type="PANTHER" id="PTHR43569:SF1">
    <property type="entry name" value="BLL3371 PROTEIN"/>
    <property type="match status" value="1"/>
</dbReference>
<sequence>VTQPTPGSDDWLELVGEDIVDPARPIVDPHHHLWDRPGSTYVLDELWRDTESGHNVQKTVFVECHSAYRTDGPEQLRPVGETSFVAAIAEASASGDGATIAGIVGHADLTLGEAVEEVLAAHTAAGAGLFRGIRHAGAHTEVPEELMIPGRAPEGLYQSTEFQNGVRTLGRLDLTYDTWQYHYQLPELTELARSCPDTIMIIDHFSTPIGVGRFAGRREEIFDQWKTDFAELARCPNVVAKLGGIAMPDNGFGWHTRQTPATSDELRLAHAPYYLHAIESFGADRCMLESNFPVDRFSISYHVLWNGLKKITAAFSESEKNDLFSGTATRVYKL</sequence>
<accession>A0A381Q093</accession>
<dbReference type="PANTHER" id="PTHR43569">
    <property type="entry name" value="AMIDOHYDROLASE"/>
    <property type="match status" value="1"/>
</dbReference>
<feature type="non-terminal residue" evidence="3">
    <location>
        <position position="1"/>
    </location>
</feature>
<dbReference type="AlphaFoldDB" id="A0A381Q093"/>
<feature type="domain" description="Amidohydrolase-related" evidence="2">
    <location>
        <begin position="27"/>
        <end position="334"/>
    </location>
</feature>
<dbReference type="Pfam" id="PF04909">
    <property type="entry name" value="Amidohydro_2"/>
    <property type="match status" value="1"/>
</dbReference>
<dbReference type="InterPro" id="IPR032466">
    <property type="entry name" value="Metal_Hydrolase"/>
</dbReference>
<dbReference type="InterPro" id="IPR052350">
    <property type="entry name" value="Metallo-dep_Lactonases"/>
</dbReference>
<reference evidence="3" key="1">
    <citation type="submission" date="2018-05" db="EMBL/GenBank/DDBJ databases">
        <authorList>
            <person name="Lanie J.A."/>
            <person name="Ng W.-L."/>
            <person name="Kazmierczak K.M."/>
            <person name="Andrzejewski T.M."/>
            <person name="Davidsen T.M."/>
            <person name="Wayne K.J."/>
            <person name="Tettelin H."/>
            <person name="Glass J.I."/>
            <person name="Rusch D."/>
            <person name="Podicherti R."/>
            <person name="Tsui H.-C.T."/>
            <person name="Winkler M.E."/>
        </authorList>
    </citation>
    <scope>NUCLEOTIDE SEQUENCE</scope>
</reference>
<dbReference type="EMBL" id="UINC01001129">
    <property type="protein sequence ID" value="SUZ71679.1"/>
    <property type="molecule type" value="Genomic_DNA"/>
</dbReference>
<proteinExistence type="inferred from homology"/>
<evidence type="ECO:0000256" key="1">
    <source>
        <dbReference type="ARBA" id="ARBA00038310"/>
    </source>
</evidence>
<evidence type="ECO:0000259" key="2">
    <source>
        <dbReference type="Pfam" id="PF04909"/>
    </source>
</evidence>
<name>A0A381Q093_9ZZZZ</name>
<comment type="similarity">
    <text evidence="1">Belongs to the metallo-dependent hydrolases superfamily.</text>
</comment>
<dbReference type="Gene3D" id="3.20.20.140">
    <property type="entry name" value="Metal-dependent hydrolases"/>
    <property type="match status" value="1"/>
</dbReference>
<dbReference type="InterPro" id="IPR006680">
    <property type="entry name" value="Amidohydro-rel"/>
</dbReference>
<dbReference type="SUPFAM" id="SSF51556">
    <property type="entry name" value="Metallo-dependent hydrolases"/>
    <property type="match status" value="1"/>
</dbReference>